<accession>A0A9P6I7K4</accession>
<dbReference type="Proteomes" id="UP000781932">
    <property type="component" value="Unassembled WGS sequence"/>
</dbReference>
<feature type="compositionally biased region" description="Acidic residues" evidence="1">
    <location>
        <begin position="151"/>
        <end position="163"/>
    </location>
</feature>
<feature type="region of interest" description="Disordered" evidence="1">
    <location>
        <begin position="259"/>
        <end position="332"/>
    </location>
</feature>
<protein>
    <recommendedName>
        <fullName evidence="4">Wac domain-containing protein</fullName>
    </recommendedName>
</protein>
<sequence>MATYTLTTMRSPNPALPLTRNEFVDARNKQDKQLNDEFRSIRTTVTSLTSTVTSLTLEVKRLDAYTRNNNLQNPTLPIIPVPRWDEDLGIDFPPRNIFPRHAKQLYALRRLSGCSETTARRRKDMLASLVKFYDVEYAAWELEGQDDYDYNAYDSDSDSEVDADSDHARRPPPALTLEDAVYKHPDRAVEALERILGLNEENFINFRERAAALRHISPAQPAKREYAPYRVDHERTTPPSKRVTRPIVGRAPQKTIVEELYPEEDDGAGAGEEEGSGHTKITWADSGKLRKQQKTRELQEAARDAISNDGSSTNAETLSRELNSPRRPRSPV</sequence>
<feature type="compositionally biased region" description="Polar residues" evidence="1">
    <location>
        <begin position="308"/>
        <end position="322"/>
    </location>
</feature>
<gene>
    <name evidence="2" type="ORF">CkaCkLH20_04405</name>
</gene>
<feature type="compositionally biased region" description="Basic and acidic residues" evidence="1">
    <location>
        <begin position="224"/>
        <end position="236"/>
    </location>
</feature>
<evidence type="ECO:0008006" key="4">
    <source>
        <dbReference type="Google" id="ProtNLM"/>
    </source>
</evidence>
<feature type="region of interest" description="Disordered" evidence="1">
    <location>
        <begin position="224"/>
        <end position="244"/>
    </location>
</feature>
<dbReference type="AlphaFoldDB" id="A0A9P6I7K4"/>
<feature type="compositionally biased region" description="Acidic residues" evidence="1">
    <location>
        <begin position="260"/>
        <end position="274"/>
    </location>
</feature>
<evidence type="ECO:0000256" key="1">
    <source>
        <dbReference type="SAM" id="MobiDB-lite"/>
    </source>
</evidence>
<organism evidence="2 3">
    <name type="scientific">Colletotrichum karsti</name>
    <dbReference type="NCBI Taxonomy" id="1095194"/>
    <lineage>
        <taxon>Eukaryota</taxon>
        <taxon>Fungi</taxon>
        <taxon>Dikarya</taxon>
        <taxon>Ascomycota</taxon>
        <taxon>Pezizomycotina</taxon>
        <taxon>Sordariomycetes</taxon>
        <taxon>Hypocreomycetidae</taxon>
        <taxon>Glomerellales</taxon>
        <taxon>Glomerellaceae</taxon>
        <taxon>Colletotrichum</taxon>
        <taxon>Colletotrichum boninense species complex</taxon>
    </lineage>
</organism>
<dbReference type="OrthoDB" id="5416902at2759"/>
<feature type="region of interest" description="Disordered" evidence="1">
    <location>
        <begin position="151"/>
        <end position="173"/>
    </location>
</feature>
<name>A0A9P6I7K4_9PEZI</name>
<reference evidence="2" key="2">
    <citation type="submission" date="2020-11" db="EMBL/GenBank/DDBJ databases">
        <title>Whole genome sequencing of Colletotrichum sp.</title>
        <authorList>
            <person name="Li H."/>
        </authorList>
    </citation>
    <scope>NUCLEOTIDE SEQUENCE</scope>
    <source>
        <strain evidence="2">CkLH20</strain>
    </source>
</reference>
<evidence type="ECO:0000313" key="3">
    <source>
        <dbReference type="Proteomes" id="UP000781932"/>
    </source>
</evidence>
<feature type="compositionally biased region" description="Basic and acidic residues" evidence="1">
    <location>
        <begin position="294"/>
        <end position="303"/>
    </location>
</feature>
<proteinExistence type="predicted"/>
<evidence type="ECO:0000313" key="2">
    <source>
        <dbReference type="EMBL" id="KAF9878367.1"/>
    </source>
</evidence>
<dbReference type="GeneID" id="62160198"/>
<dbReference type="RefSeq" id="XP_038747828.1">
    <property type="nucleotide sequence ID" value="XM_038887124.1"/>
</dbReference>
<dbReference type="EMBL" id="JAATWM020000011">
    <property type="protein sequence ID" value="KAF9878367.1"/>
    <property type="molecule type" value="Genomic_DNA"/>
</dbReference>
<keyword evidence="3" id="KW-1185">Reference proteome</keyword>
<comment type="caution">
    <text evidence="2">The sequence shown here is derived from an EMBL/GenBank/DDBJ whole genome shotgun (WGS) entry which is preliminary data.</text>
</comment>
<reference evidence="2" key="1">
    <citation type="submission" date="2020-03" db="EMBL/GenBank/DDBJ databases">
        <authorList>
            <person name="He L."/>
        </authorList>
    </citation>
    <scope>NUCLEOTIDE SEQUENCE</scope>
    <source>
        <strain evidence="2">CkLH20</strain>
    </source>
</reference>